<evidence type="ECO:0000313" key="3">
    <source>
        <dbReference type="WBParaSite" id="Pan_g12020.t1"/>
    </source>
</evidence>
<dbReference type="WBParaSite" id="Pan_g12020.t1">
    <property type="protein sequence ID" value="Pan_g12020.t1"/>
    <property type="gene ID" value="Pan_g12020"/>
</dbReference>
<accession>A0A7E4USN1</accession>
<evidence type="ECO:0000313" key="2">
    <source>
        <dbReference type="Proteomes" id="UP000492821"/>
    </source>
</evidence>
<evidence type="ECO:0000256" key="1">
    <source>
        <dbReference type="SAM" id="MobiDB-lite"/>
    </source>
</evidence>
<reference evidence="2" key="1">
    <citation type="journal article" date="2013" name="Genetics">
        <title>The draft genome and transcriptome of Panagrellus redivivus are shaped by the harsh demands of a free-living lifestyle.</title>
        <authorList>
            <person name="Srinivasan J."/>
            <person name="Dillman A.R."/>
            <person name="Macchietto M.G."/>
            <person name="Heikkinen L."/>
            <person name="Lakso M."/>
            <person name="Fracchia K.M."/>
            <person name="Antoshechkin I."/>
            <person name="Mortazavi A."/>
            <person name="Wong G."/>
            <person name="Sternberg P.W."/>
        </authorList>
    </citation>
    <scope>NUCLEOTIDE SEQUENCE [LARGE SCALE GENOMIC DNA]</scope>
    <source>
        <strain evidence="2">MT8872</strain>
    </source>
</reference>
<keyword evidence="2" id="KW-1185">Reference proteome</keyword>
<dbReference type="Proteomes" id="UP000492821">
    <property type="component" value="Unassembled WGS sequence"/>
</dbReference>
<feature type="compositionally biased region" description="Low complexity" evidence="1">
    <location>
        <begin position="600"/>
        <end position="613"/>
    </location>
</feature>
<feature type="compositionally biased region" description="Low complexity" evidence="1">
    <location>
        <begin position="547"/>
        <end position="558"/>
    </location>
</feature>
<organism evidence="2 3">
    <name type="scientific">Panagrellus redivivus</name>
    <name type="common">Microworm</name>
    <dbReference type="NCBI Taxonomy" id="6233"/>
    <lineage>
        <taxon>Eukaryota</taxon>
        <taxon>Metazoa</taxon>
        <taxon>Ecdysozoa</taxon>
        <taxon>Nematoda</taxon>
        <taxon>Chromadorea</taxon>
        <taxon>Rhabditida</taxon>
        <taxon>Tylenchina</taxon>
        <taxon>Panagrolaimomorpha</taxon>
        <taxon>Panagrolaimoidea</taxon>
        <taxon>Panagrolaimidae</taxon>
        <taxon>Panagrellus</taxon>
    </lineage>
</organism>
<name>A0A7E4USN1_PANRE</name>
<feature type="compositionally biased region" description="Basic and acidic residues" evidence="1">
    <location>
        <begin position="286"/>
        <end position="299"/>
    </location>
</feature>
<feature type="region of interest" description="Disordered" evidence="1">
    <location>
        <begin position="522"/>
        <end position="614"/>
    </location>
</feature>
<proteinExistence type="predicted"/>
<dbReference type="AlphaFoldDB" id="A0A7E4USN1"/>
<feature type="region of interest" description="Disordered" evidence="1">
    <location>
        <begin position="286"/>
        <end position="365"/>
    </location>
</feature>
<protein>
    <submittedName>
        <fullName evidence="3">Chromo domain-containing protein</fullName>
    </submittedName>
</protein>
<feature type="compositionally biased region" description="Basic and acidic residues" evidence="1">
    <location>
        <begin position="355"/>
        <end position="365"/>
    </location>
</feature>
<sequence>MDPHQLPQAFLQNDHQILEDQQFIIAPQEHYDAYNDPQQQLMPADGNYIELNGFDPTQSQTIYIQADGHPQQQPEVQYVDPNMIPIQQFDGNPAMGEAVFNEYMDNAVHLDDGSGICYVTMTQEEFDQQQLNQGQPMYYEDGQMEQLQYIPEDQMNMQQVQMQQMMPMDMNMQQMVDPNMQQMPIEYVMDNEYQPMQVVYNQADNILAEGIDFDSPEDMERRLEEAYAAEGKEVDYIVPEDLERAGFTVNDFDSLTDEQLNVVLELKRHFEAHEKANLEEFERNKERLEAESREREAKRARMAANSAMPLSQGRKMPKAVTAATPEVISVNENPSTSETTDHEPGPSTSQPRRTRQPEPEPKRRLYKDVVTFGHLRILDDEGREYFFSKKELLKIGIDPSTISDDALNDLYEKAIADRLAAANPQVEVIDPPEPPPKATEEDSDDVIIVEGFKIGDPVMVADDDKEFEATIRYKKITATGNLFKVQYTHGRFEWVDESRISRKPAIPEVLVPRDMVVAAKVLDKPGPSTVKPSQPGPSKAIQRPKPSSSATSESSTVTRGPPIPTKSPQKRAAVKLIQNQRAGESGPAPKPRLRKRLHPKPTTSKPTSAPSKPGVKFNCLPCGKTVTQPAYSFLVIRIPACVDCAKRTIAVNDVRNLETALNGACNCNCQKPVDNANANGNL</sequence>
<reference evidence="3" key="2">
    <citation type="submission" date="2020-10" db="UniProtKB">
        <authorList>
            <consortium name="WormBaseParasite"/>
        </authorList>
    </citation>
    <scope>IDENTIFICATION</scope>
</reference>